<name>A0A5J4S6V4_9ZZZZ</name>
<feature type="domain" description="Calcineurin-like phosphoesterase" evidence="1">
    <location>
        <begin position="40"/>
        <end position="280"/>
    </location>
</feature>
<dbReference type="CDD" id="cd07383">
    <property type="entry name" value="MPP_Dcr2"/>
    <property type="match status" value="1"/>
</dbReference>
<dbReference type="Gene3D" id="3.60.21.10">
    <property type="match status" value="1"/>
</dbReference>
<dbReference type="GO" id="GO:0004115">
    <property type="term" value="F:3',5'-cyclic-AMP phosphodiesterase activity"/>
    <property type="evidence" value="ECO:0007669"/>
    <property type="project" value="UniProtKB-EC"/>
</dbReference>
<dbReference type="PANTHER" id="PTHR32440:SF11">
    <property type="entry name" value="METALLOPHOSPHOESTERASE DOMAIN-CONTAINING PROTEIN"/>
    <property type="match status" value="1"/>
</dbReference>
<dbReference type="AlphaFoldDB" id="A0A5J4S6V4"/>
<evidence type="ECO:0000259" key="1">
    <source>
        <dbReference type="Pfam" id="PF00149"/>
    </source>
</evidence>
<accession>A0A5J4S6V4</accession>
<dbReference type="SUPFAM" id="SSF56300">
    <property type="entry name" value="Metallo-dependent phosphatases"/>
    <property type="match status" value="1"/>
</dbReference>
<dbReference type="GO" id="GO:0005737">
    <property type="term" value="C:cytoplasm"/>
    <property type="evidence" value="ECO:0007669"/>
    <property type="project" value="TreeGrafter"/>
</dbReference>
<dbReference type="Pfam" id="PF00149">
    <property type="entry name" value="Metallophos"/>
    <property type="match status" value="1"/>
</dbReference>
<reference evidence="2" key="1">
    <citation type="submission" date="2019-03" db="EMBL/GenBank/DDBJ databases">
        <title>Single cell metagenomics reveals metabolic interactions within the superorganism composed of flagellate Streblomastix strix and complex community of Bacteroidetes bacteria on its surface.</title>
        <authorList>
            <person name="Treitli S.C."/>
            <person name="Kolisko M."/>
            <person name="Husnik F."/>
            <person name="Keeling P."/>
            <person name="Hampl V."/>
        </authorList>
    </citation>
    <scope>NUCLEOTIDE SEQUENCE</scope>
    <source>
        <strain evidence="2">STM</strain>
    </source>
</reference>
<dbReference type="EC" id="3.1.4.53" evidence="2"/>
<dbReference type="PANTHER" id="PTHR32440">
    <property type="entry name" value="PHOSPHATASE DCR2-RELATED-RELATED"/>
    <property type="match status" value="1"/>
</dbReference>
<protein>
    <submittedName>
        <fullName evidence="2">3' 5'-cyclic adenosine monophosphate phosphodiesterase CpdA</fullName>
        <ecNumber evidence="2">3.1.4.53</ecNumber>
    </submittedName>
</protein>
<keyword evidence="2" id="KW-0378">Hydrolase</keyword>
<dbReference type="InterPro" id="IPR004843">
    <property type="entry name" value="Calcineurin-like_PHP"/>
</dbReference>
<dbReference type="InterPro" id="IPR029052">
    <property type="entry name" value="Metallo-depent_PP-like"/>
</dbReference>
<gene>
    <name evidence="2" type="ORF">EZS27_010380</name>
</gene>
<organism evidence="2">
    <name type="scientific">termite gut metagenome</name>
    <dbReference type="NCBI Taxonomy" id="433724"/>
    <lineage>
        <taxon>unclassified sequences</taxon>
        <taxon>metagenomes</taxon>
        <taxon>organismal metagenomes</taxon>
    </lineage>
</organism>
<dbReference type="EMBL" id="SNRY01000362">
    <property type="protein sequence ID" value="KAA6341836.1"/>
    <property type="molecule type" value="Genomic_DNA"/>
</dbReference>
<sequence length="351" mass="39521">MKKLVSRKKFFVIGVLAGLLCYCAVFAQKPELKFHEDGTFKILQLSDLHVQHLNGKSEKAINNINVLLEYEKPDFVIITGDLITLAPGEAGLQRIFEPIIRRRIPFAVTWGNHDNLDCGWGDKAPNNNCDMSRHEMQDYVERQSYNVGFRVDGLNGESVFNIPIQSSTGNKDAFVLWVMDSGSQSTLAEVKGSGWITSEQIEWYNRESKAFTNANGGTPVPALAFYHIPVPEYADAIRSVTAQWTGYKLEGISCSAMNTGFFAATRINGDVMGHFCGHDHDNDFVIMWQGIMLGYCRFSGGNTTYTHLDYTGGRVFILQEGVRKFETYVRLRNGDCIQRVSYPQLLKKIED</sequence>
<comment type="caution">
    <text evidence="2">The sequence shown here is derived from an EMBL/GenBank/DDBJ whole genome shotgun (WGS) entry which is preliminary data.</text>
</comment>
<evidence type="ECO:0000313" key="2">
    <source>
        <dbReference type="EMBL" id="KAA6341836.1"/>
    </source>
</evidence>
<proteinExistence type="predicted"/>